<keyword evidence="5 8" id="KW-0812">Transmembrane</keyword>
<proteinExistence type="inferred from homology"/>
<feature type="transmembrane region" description="Helical" evidence="8">
    <location>
        <begin position="258"/>
        <end position="274"/>
    </location>
</feature>
<keyword evidence="6 8" id="KW-1133">Transmembrane helix</keyword>
<comment type="subcellular location">
    <subcellularLocation>
        <location evidence="1">Cell membrane</location>
        <topology evidence="1">Multi-pass membrane protein</topology>
    </subcellularLocation>
</comment>
<feature type="transmembrane region" description="Helical" evidence="8">
    <location>
        <begin position="191"/>
        <end position="213"/>
    </location>
</feature>
<dbReference type="InterPro" id="IPR037294">
    <property type="entry name" value="ABC_BtuC-like"/>
</dbReference>
<dbReference type="SUPFAM" id="SSF81345">
    <property type="entry name" value="ABC transporter involved in vitamin B12 uptake, BtuC"/>
    <property type="match status" value="1"/>
</dbReference>
<feature type="transmembrane region" description="Helical" evidence="8">
    <location>
        <begin position="234"/>
        <end position="252"/>
    </location>
</feature>
<keyword evidence="4" id="KW-1003">Cell membrane</keyword>
<feature type="transmembrane region" description="Helical" evidence="8">
    <location>
        <begin position="92"/>
        <end position="110"/>
    </location>
</feature>
<dbReference type="PANTHER" id="PTHR30472:SF1">
    <property type="entry name" value="FE(3+) DICITRATE TRANSPORT SYSTEM PERMEASE PROTEIN FECC-RELATED"/>
    <property type="match status" value="1"/>
</dbReference>
<feature type="transmembrane region" description="Helical" evidence="8">
    <location>
        <begin position="150"/>
        <end position="171"/>
    </location>
</feature>
<evidence type="ECO:0000256" key="5">
    <source>
        <dbReference type="ARBA" id="ARBA00022692"/>
    </source>
</evidence>
<dbReference type="InterPro" id="IPR000522">
    <property type="entry name" value="ABC_transptr_permease_BtuC"/>
</dbReference>
<evidence type="ECO:0000256" key="2">
    <source>
        <dbReference type="ARBA" id="ARBA00007935"/>
    </source>
</evidence>
<dbReference type="GO" id="GO:0005886">
    <property type="term" value="C:plasma membrane"/>
    <property type="evidence" value="ECO:0007669"/>
    <property type="project" value="UniProtKB-SubCell"/>
</dbReference>
<evidence type="ECO:0000313" key="10">
    <source>
        <dbReference type="Proteomes" id="UP000217763"/>
    </source>
</evidence>
<dbReference type="GO" id="GO:0033214">
    <property type="term" value="P:siderophore-iron import into cell"/>
    <property type="evidence" value="ECO:0007669"/>
    <property type="project" value="TreeGrafter"/>
</dbReference>
<comment type="similarity">
    <text evidence="2">Belongs to the binding-protein-dependent transport system permease family. FecCD subfamily.</text>
</comment>
<feature type="transmembrane region" description="Helical" evidence="8">
    <location>
        <begin position="116"/>
        <end position="138"/>
    </location>
</feature>
<feature type="transmembrane region" description="Helical" evidence="8">
    <location>
        <begin position="308"/>
        <end position="326"/>
    </location>
</feature>
<evidence type="ECO:0000313" key="9">
    <source>
        <dbReference type="EMBL" id="ATG75389.1"/>
    </source>
</evidence>
<dbReference type="AlphaFoldDB" id="A0A291HTG5"/>
<accession>A0A291HTG5</accession>
<evidence type="ECO:0008006" key="11">
    <source>
        <dbReference type="Google" id="ProtNLM"/>
    </source>
</evidence>
<dbReference type="CDD" id="cd06550">
    <property type="entry name" value="TM_ABC_iron-siderophores_like"/>
    <property type="match status" value="1"/>
</dbReference>
<dbReference type="KEGG" id="zdf:AN401_17310"/>
<evidence type="ECO:0000256" key="1">
    <source>
        <dbReference type="ARBA" id="ARBA00004651"/>
    </source>
</evidence>
<organism evidence="9 10">
    <name type="scientific">Zobellella denitrificans</name>
    <dbReference type="NCBI Taxonomy" id="347534"/>
    <lineage>
        <taxon>Bacteria</taxon>
        <taxon>Pseudomonadati</taxon>
        <taxon>Pseudomonadota</taxon>
        <taxon>Gammaproteobacteria</taxon>
        <taxon>Aeromonadales</taxon>
        <taxon>Aeromonadaceae</taxon>
        <taxon>Zobellella</taxon>
    </lineage>
</organism>
<dbReference type="EMBL" id="CP012621">
    <property type="protein sequence ID" value="ATG75389.1"/>
    <property type="molecule type" value="Genomic_DNA"/>
</dbReference>
<dbReference type="Pfam" id="PF01032">
    <property type="entry name" value="FecCD"/>
    <property type="match status" value="1"/>
</dbReference>
<dbReference type="GO" id="GO:0022857">
    <property type="term" value="F:transmembrane transporter activity"/>
    <property type="evidence" value="ECO:0007669"/>
    <property type="project" value="InterPro"/>
</dbReference>
<keyword evidence="10" id="KW-1185">Reference proteome</keyword>
<name>A0A291HTG5_9GAMM</name>
<dbReference type="PANTHER" id="PTHR30472">
    <property type="entry name" value="FERRIC ENTEROBACTIN TRANSPORT SYSTEM PERMEASE PROTEIN"/>
    <property type="match status" value="1"/>
</dbReference>
<evidence type="ECO:0000256" key="3">
    <source>
        <dbReference type="ARBA" id="ARBA00022448"/>
    </source>
</evidence>
<keyword evidence="3" id="KW-0813">Transport</keyword>
<evidence type="ECO:0000256" key="4">
    <source>
        <dbReference type="ARBA" id="ARBA00022475"/>
    </source>
</evidence>
<sequence length="333" mass="34950">MTTRPVSPWRRWLPLAVLLLLPLALLLGGDNLAGSGWRWLLGGGEAMSPVDYLVLTELRLPRLLAALLIGAALGTAGCLLQRLTHNPLASPGLLGLNQGAALGLVCLLISPLPFTLWHACLAALGGAALAMVLVFGVVRLATGRLAADSLLLFGALLSTLLGGLGTMLLLLDQHALDVIRFWLAGSLSLVVPAQLPPLAALVFPALLLALLCGRPLEILETGGDTARSLGLNPVLVLLAVSAVVLLLTAASVAVSGPILFVGLVVPHMARFWLGERLHRQLIGSMVLGAGLLAAADGLVLAVDEQDRLPPGMALALLGVPWFLWLVRRRYLER</sequence>
<protein>
    <recommendedName>
        <fullName evidence="11">Iron ABC transporter permease</fullName>
    </recommendedName>
</protein>
<reference evidence="10" key="1">
    <citation type="submission" date="2015-09" db="EMBL/GenBank/DDBJ databases">
        <authorList>
            <person name="Shao Z."/>
            <person name="Wang L."/>
        </authorList>
    </citation>
    <scope>NUCLEOTIDE SEQUENCE [LARGE SCALE GENOMIC DNA]</scope>
    <source>
        <strain evidence="10">F13-1</strain>
    </source>
</reference>
<evidence type="ECO:0000256" key="8">
    <source>
        <dbReference type="SAM" id="Phobius"/>
    </source>
</evidence>
<evidence type="ECO:0000256" key="6">
    <source>
        <dbReference type="ARBA" id="ARBA00022989"/>
    </source>
</evidence>
<dbReference type="Gene3D" id="1.10.3470.10">
    <property type="entry name" value="ABC transporter involved in vitamin B12 uptake, BtuC"/>
    <property type="match status" value="1"/>
</dbReference>
<dbReference type="RefSeq" id="WP_096780065.1">
    <property type="nucleotide sequence ID" value="NZ_CP012621.1"/>
</dbReference>
<feature type="transmembrane region" description="Helical" evidence="8">
    <location>
        <begin position="59"/>
        <end position="80"/>
    </location>
</feature>
<dbReference type="Proteomes" id="UP000217763">
    <property type="component" value="Chromosome"/>
</dbReference>
<keyword evidence="7 8" id="KW-0472">Membrane</keyword>
<gene>
    <name evidence="9" type="ORF">AN401_17310</name>
</gene>
<feature type="transmembrane region" description="Helical" evidence="8">
    <location>
        <begin position="281"/>
        <end position="302"/>
    </location>
</feature>
<evidence type="ECO:0000256" key="7">
    <source>
        <dbReference type="ARBA" id="ARBA00023136"/>
    </source>
</evidence>